<accession>A0ABT1SEZ8</accession>
<keyword evidence="3" id="KW-1185">Reference proteome</keyword>
<dbReference type="RefSeq" id="WP_256312652.1">
    <property type="nucleotide sequence ID" value="NZ_JANGAC010000017.1"/>
</dbReference>
<reference evidence="2 3" key="1">
    <citation type="submission" date="2022-06" db="EMBL/GenBank/DDBJ databases">
        <title>Isolation of gut microbiota from human fecal samples.</title>
        <authorList>
            <person name="Pamer E.G."/>
            <person name="Barat B."/>
            <person name="Waligurski E."/>
            <person name="Medina S."/>
            <person name="Paddock L."/>
            <person name="Mostad J."/>
        </authorList>
    </citation>
    <scope>NUCLEOTIDE SEQUENCE [LARGE SCALE GENOMIC DNA]</scope>
    <source>
        <strain evidence="2 3">DFI.7.95</strain>
    </source>
</reference>
<comment type="caution">
    <text evidence="2">The sequence shown here is derived from an EMBL/GenBank/DDBJ whole genome shotgun (WGS) entry which is preliminary data.</text>
</comment>
<evidence type="ECO:0000256" key="1">
    <source>
        <dbReference type="SAM" id="Phobius"/>
    </source>
</evidence>
<organism evidence="2 3">
    <name type="scientific">Tissierella carlieri</name>
    <dbReference type="NCBI Taxonomy" id="689904"/>
    <lineage>
        <taxon>Bacteria</taxon>
        <taxon>Bacillati</taxon>
        <taxon>Bacillota</taxon>
        <taxon>Tissierellia</taxon>
        <taxon>Tissierellales</taxon>
        <taxon>Tissierellaceae</taxon>
        <taxon>Tissierella</taxon>
    </lineage>
</organism>
<protein>
    <recommendedName>
        <fullName evidence="4">PepSY domain-containing protein</fullName>
    </recommendedName>
</protein>
<gene>
    <name evidence="2" type="ORF">NE686_18310</name>
</gene>
<evidence type="ECO:0000313" key="3">
    <source>
        <dbReference type="Proteomes" id="UP001524478"/>
    </source>
</evidence>
<feature type="transmembrane region" description="Helical" evidence="1">
    <location>
        <begin position="16"/>
        <end position="35"/>
    </location>
</feature>
<proteinExistence type="predicted"/>
<evidence type="ECO:0000313" key="2">
    <source>
        <dbReference type="EMBL" id="MCQ4925061.1"/>
    </source>
</evidence>
<evidence type="ECO:0008006" key="4">
    <source>
        <dbReference type="Google" id="ProtNLM"/>
    </source>
</evidence>
<dbReference type="EMBL" id="JANGAC010000017">
    <property type="protein sequence ID" value="MCQ4925061.1"/>
    <property type="molecule type" value="Genomic_DNA"/>
</dbReference>
<name>A0ABT1SEZ8_9FIRM</name>
<sequence length="122" mass="13669">MEKKSRKKYVISKQSAVMILTFVMCFSLTIGFFVAKGIALGPKTEEDSMKDAYFIQQFIEEEIEKNKDLKAVKTEAKKLGKEKGLVVAFVNSENIGNTKVNILLDLNNKTQLISSFEIKGGI</sequence>
<keyword evidence="1" id="KW-1133">Transmembrane helix</keyword>
<dbReference type="Proteomes" id="UP001524478">
    <property type="component" value="Unassembled WGS sequence"/>
</dbReference>
<keyword evidence="1" id="KW-0812">Transmembrane</keyword>
<keyword evidence="1" id="KW-0472">Membrane</keyword>